<evidence type="ECO:0000256" key="3">
    <source>
        <dbReference type="ARBA" id="ARBA00022452"/>
    </source>
</evidence>
<feature type="region of interest" description="Disordered" evidence="10">
    <location>
        <begin position="1"/>
        <end position="79"/>
    </location>
</feature>
<keyword evidence="7 8" id="KW-0998">Cell outer membrane</keyword>
<gene>
    <name evidence="13" type="ORF">APY04_2912</name>
</gene>
<proteinExistence type="inferred from homology"/>
<organism evidence="13 14">
    <name type="scientific">Hyphomicrobium sulfonivorans</name>
    <dbReference type="NCBI Taxonomy" id="121290"/>
    <lineage>
        <taxon>Bacteria</taxon>
        <taxon>Pseudomonadati</taxon>
        <taxon>Pseudomonadota</taxon>
        <taxon>Alphaproteobacteria</taxon>
        <taxon>Hyphomicrobiales</taxon>
        <taxon>Hyphomicrobiaceae</taxon>
        <taxon>Hyphomicrobium</taxon>
    </lineage>
</organism>
<dbReference type="PATRIC" id="fig|121290.4.peg.512"/>
<evidence type="ECO:0000256" key="1">
    <source>
        <dbReference type="ARBA" id="ARBA00004571"/>
    </source>
</evidence>
<dbReference type="Proteomes" id="UP000059074">
    <property type="component" value="Unassembled WGS sequence"/>
</dbReference>
<keyword evidence="14" id="KW-1185">Reference proteome</keyword>
<dbReference type="STRING" id="121290.APY04_2912"/>
<evidence type="ECO:0008006" key="15">
    <source>
        <dbReference type="Google" id="ProtNLM"/>
    </source>
</evidence>
<dbReference type="PROSITE" id="PS52016">
    <property type="entry name" value="TONB_DEPENDENT_REC_3"/>
    <property type="match status" value="1"/>
</dbReference>
<dbReference type="CDD" id="cd01347">
    <property type="entry name" value="ligand_gated_channel"/>
    <property type="match status" value="1"/>
</dbReference>
<dbReference type="InterPro" id="IPR000531">
    <property type="entry name" value="Beta-barrel_TonB"/>
</dbReference>
<sequence length="775" mass="84937">MVAANAGSFAWAQDAEVPLPPVEVTTSPQPKTPKKSAAKKKPKTQVSAPSTVAAPPPVAPITASGASPLPPSDAGSVTASGNAVNAAAENAATARAQAPNGVMIMEGAQLQQYSHLSIGDVMRRLPGVTFPGVNRSRDIKLRGIDKAYTQVLLDGRPLLDGDTSRNMEVDRIPASFIERIEITRTPLANMESQGAAGTVNIITRRSFGPSGGQLTLGAGRMPNNGSPGEINAWQGGEVGAARYFIAGGYQRRLVQESSSQLSYSTNGTTPDRGQFSPQHRKFDEYTFLSRFEWDINPANTIIVAPSYMKTTEQREQNAYRLDKNQKYVDRDTKESRERIREAYGVATEWLHDFGNATNARTYFEYQRGREDTSRHTVRTEFNSNGTIKNGPTVQPPRFVPIDVERIAAGSAIKSRIGQHTVEAGVGWAQRMHDENAIIGFVSAPVPERTYQVTEDIYHAYISDSVSLFGNDLLTVGLRMEHSITETINDQRLQNDVSATDFNPSLSYRLSAAENLDFRLGIARTLRRPDLSDLTPTIVQESGTFVSPDKRGNPDTTPEKIWGLDVGTDYYFFGRNGLLAANFFARSFEDKIENAIELDATTNRWIQTPRNAGDGHLYGAELEARLPMAFIGLTDLTLWGNATAMKSELTDSVTGQTRRFANQPGLLTNIGVDYYVPMWATTFGLGYNRTYAYDQDILQTNGNYQHTSFSALDRLDASARISLEENVVLSVTASNLLRADDIRTVTTRNGAGAITALTTSREPSPSVFYSRLSLGW</sequence>
<name>A0A109BAE1_HYPSL</name>
<dbReference type="PANTHER" id="PTHR40980">
    <property type="entry name" value="PLUG DOMAIN-CONTAINING PROTEIN"/>
    <property type="match status" value="1"/>
</dbReference>
<reference evidence="13 14" key="1">
    <citation type="submission" date="2015-10" db="EMBL/GenBank/DDBJ databases">
        <title>Transcriptomic analysis of a linuron degrading triple-species bacterial consortium.</title>
        <authorList>
            <person name="Albers P."/>
        </authorList>
    </citation>
    <scope>NUCLEOTIDE SEQUENCE [LARGE SCALE GENOMIC DNA]</scope>
    <source>
        <strain evidence="13 14">WDL6</strain>
    </source>
</reference>
<keyword evidence="3 8" id="KW-1134">Transmembrane beta strand</keyword>
<evidence type="ECO:0000256" key="8">
    <source>
        <dbReference type="PROSITE-ProRule" id="PRU01360"/>
    </source>
</evidence>
<evidence type="ECO:0000256" key="7">
    <source>
        <dbReference type="ARBA" id="ARBA00023237"/>
    </source>
</evidence>
<comment type="subcellular location">
    <subcellularLocation>
        <location evidence="1 8">Cell outer membrane</location>
        <topology evidence="1 8">Multi-pass membrane protein</topology>
    </subcellularLocation>
</comment>
<accession>A0A109BAE1</accession>
<evidence type="ECO:0000256" key="5">
    <source>
        <dbReference type="ARBA" id="ARBA00023077"/>
    </source>
</evidence>
<dbReference type="InterPro" id="IPR039426">
    <property type="entry name" value="TonB-dep_rcpt-like"/>
</dbReference>
<evidence type="ECO:0000256" key="2">
    <source>
        <dbReference type="ARBA" id="ARBA00022448"/>
    </source>
</evidence>
<dbReference type="Gene3D" id="2.170.130.10">
    <property type="entry name" value="TonB-dependent receptor, plug domain"/>
    <property type="match status" value="1"/>
</dbReference>
<keyword evidence="2 8" id="KW-0813">Transport</keyword>
<dbReference type="InterPro" id="IPR036942">
    <property type="entry name" value="Beta-barrel_TonB_sf"/>
</dbReference>
<dbReference type="SUPFAM" id="SSF56935">
    <property type="entry name" value="Porins"/>
    <property type="match status" value="1"/>
</dbReference>
<dbReference type="InterPro" id="IPR037066">
    <property type="entry name" value="Plug_dom_sf"/>
</dbReference>
<keyword evidence="5 9" id="KW-0798">TonB box</keyword>
<evidence type="ECO:0000259" key="12">
    <source>
        <dbReference type="Pfam" id="PF07715"/>
    </source>
</evidence>
<evidence type="ECO:0000256" key="9">
    <source>
        <dbReference type="RuleBase" id="RU003357"/>
    </source>
</evidence>
<comment type="caution">
    <text evidence="13">The sequence shown here is derived from an EMBL/GenBank/DDBJ whole genome shotgun (WGS) entry which is preliminary data.</text>
</comment>
<dbReference type="Gene3D" id="2.40.170.20">
    <property type="entry name" value="TonB-dependent receptor, beta-barrel domain"/>
    <property type="match status" value="1"/>
</dbReference>
<dbReference type="GO" id="GO:0009279">
    <property type="term" value="C:cell outer membrane"/>
    <property type="evidence" value="ECO:0007669"/>
    <property type="project" value="UniProtKB-SubCell"/>
</dbReference>
<feature type="compositionally biased region" description="Basic residues" evidence="10">
    <location>
        <begin position="32"/>
        <end position="43"/>
    </location>
</feature>
<dbReference type="Pfam" id="PF00593">
    <property type="entry name" value="TonB_dep_Rec_b-barrel"/>
    <property type="match status" value="1"/>
</dbReference>
<dbReference type="AlphaFoldDB" id="A0A109BAE1"/>
<evidence type="ECO:0000259" key="11">
    <source>
        <dbReference type="Pfam" id="PF00593"/>
    </source>
</evidence>
<evidence type="ECO:0000256" key="10">
    <source>
        <dbReference type="SAM" id="MobiDB-lite"/>
    </source>
</evidence>
<dbReference type="PANTHER" id="PTHR40980:SF4">
    <property type="entry name" value="TONB-DEPENDENT RECEPTOR-LIKE BETA-BARREL DOMAIN-CONTAINING PROTEIN"/>
    <property type="match status" value="1"/>
</dbReference>
<dbReference type="EMBL" id="LMTR01000082">
    <property type="protein sequence ID" value="KWT65163.1"/>
    <property type="molecule type" value="Genomic_DNA"/>
</dbReference>
<evidence type="ECO:0000256" key="4">
    <source>
        <dbReference type="ARBA" id="ARBA00022692"/>
    </source>
</evidence>
<keyword evidence="4 8" id="KW-0812">Transmembrane</keyword>
<evidence type="ECO:0000313" key="13">
    <source>
        <dbReference type="EMBL" id="KWT65163.1"/>
    </source>
</evidence>
<keyword evidence="6 8" id="KW-0472">Membrane</keyword>
<dbReference type="InterPro" id="IPR012910">
    <property type="entry name" value="Plug_dom"/>
</dbReference>
<evidence type="ECO:0000256" key="6">
    <source>
        <dbReference type="ARBA" id="ARBA00023136"/>
    </source>
</evidence>
<feature type="compositionally biased region" description="Low complexity" evidence="10">
    <location>
        <begin position="44"/>
        <end position="53"/>
    </location>
</feature>
<feature type="domain" description="TonB-dependent receptor plug" evidence="12">
    <location>
        <begin position="97"/>
        <end position="198"/>
    </location>
</feature>
<evidence type="ECO:0000313" key="14">
    <source>
        <dbReference type="Proteomes" id="UP000059074"/>
    </source>
</evidence>
<dbReference type="Pfam" id="PF07715">
    <property type="entry name" value="Plug"/>
    <property type="match status" value="1"/>
</dbReference>
<feature type="domain" description="TonB-dependent receptor-like beta-barrel" evidence="11">
    <location>
        <begin position="265"/>
        <end position="735"/>
    </location>
</feature>
<comment type="similarity">
    <text evidence="8 9">Belongs to the TonB-dependent receptor family.</text>
</comment>
<protein>
    <recommendedName>
        <fullName evidence="15">TonB-dependent receptor</fullName>
    </recommendedName>
</protein>